<gene>
    <name evidence="4" type="ORF">RHD99_01555</name>
</gene>
<protein>
    <recommendedName>
        <fullName evidence="3">DNA utilization protein HofO C-terminal domain-containing protein</fullName>
    </recommendedName>
</protein>
<name>A0ABY9SCT5_9ENTR</name>
<dbReference type="EMBL" id="CP133838">
    <property type="protein sequence ID" value="WMY74700.1"/>
    <property type="molecule type" value="Genomic_DNA"/>
</dbReference>
<keyword evidence="2" id="KW-0812">Transmembrane</keyword>
<reference evidence="4 5" key="1">
    <citation type="submission" date="2023-09" db="EMBL/GenBank/DDBJ databases">
        <title>Buttiauxella selenatireducens sp. nov., isolated from the rhizosphere of Cardamine hupingshanesis.</title>
        <authorList>
            <person name="Zhang S."/>
            <person name="Xu Z."/>
            <person name="Wang H."/>
            <person name="Guo Y."/>
        </authorList>
    </citation>
    <scope>NUCLEOTIDE SEQUENCE [LARGE SCALE GENOMIC DNA]</scope>
    <source>
        <strain evidence="4 5">R73</strain>
    </source>
</reference>
<dbReference type="Proteomes" id="UP001246690">
    <property type="component" value="Chromosome"/>
</dbReference>
<dbReference type="RefSeq" id="WP_309877256.1">
    <property type="nucleotide sequence ID" value="NZ_CP133838.1"/>
</dbReference>
<dbReference type="InterPro" id="IPR057522">
    <property type="entry name" value="HofO_C"/>
</dbReference>
<accession>A0ABY9SCT5</accession>
<dbReference type="Pfam" id="PF25319">
    <property type="entry name" value="HofO"/>
    <property type="match status" value="1"/>
</dbReference>
<feature type="coiled-coil region" evidence="1">
    <location>
        <begin position="43"/>
        <end position="70"/>
    </location>
</feature>
<keyword evidence="2" id="KW-0472">Membrane</keyword>
<keyword evidence="1" id="KW-0175">Coiled coil</keyword>
<evidence type="ECO:0000313" key="4">
    <source>
        <dbReference type="EMBL" id="WMY74700.1"/>
    </source>
</evidence>
<evidence type="ECO:0000256" key="2">
    <source>
        <dbReference type="SAM" id="Phobius"/>
    </source>
</evidence>
<organism evidence="4 5">
    <name type="scientific">Buttiauxella selenatireducens</name>
    <dbReference type="NCBI Taxonomy" id="3073902"/>
    <lineage>
        <taxon>Bacteria</taxon>
        <taxon>Pseudomonadati</taxon>
        <taxon>Pseudomonadota</taxon>
        <taxon>Gammaproteobacteria</taxon>
        <taxon>Enterobacterales</taxon>
        <taxon>Enterobacteriaceae</taxon>
        <taxon>Buttiauxella</taxon>
    </lineage>
</organism>
<proteinExistence type="predicted"/>
<feature type="domain" description="DNA utilization protein HofO C-terminal" evidence="3">
    <location>
        <begin position="82"/>
        <end position="153"/>
    </location>
</feature>
<keyword evidence="5" id="KW-1185">Reference proteome</keyword>
<feature type="transmembrane region" description="Helical" evidence="2">
    <location>
        <begin position="14"/>
        <end position="37"/>
    </location>
</feature>
<evidence type="ECO:0000256" key="1">
    <source>
        <dbReference type="SAM" id="Coils"/>
    </source>
</evidence>
<evidence type="ECO:0000313" key="5">
    <source>
        <dbReference type="Proteomes" id="UP001246690"/>
    </source>
</evidence>
<evidence type="ECO:0000259" key="3">
    <source>
        <dbReference type="Pfam" id="PF25319"/>
    </source>
</evidence>
<sequence>MHGFIERWLSGARWIRIATFTCITSMAALASGLFLILPQNSQIQQLQAHCEQMSQQLARLRHKIQQLAELKQPVSPLKAPLFSVTDFVSQAGGQLVKWQPDDKGAVLNMLVPWEKLPGLFIRLAEYRVVANHSFTITAQGELLSLVMAMEFADEP</sequence>
<keyword evidence="2" id="KW-1133">Transmembrane helix</keyword>